<evidence type="ECO:0000256" key="9">
    <source>
        <dbReference type="SAM" id="MobiDB-lite"/>
    </source>
</evidence>
<feature type="transmembrane region" description="Helical" evidence="10">
    <location>
        <begin position="65"/>
        <end position="82"/>
    </location>
</feature>
<accession>A4VE01</accession>
<feature type="transmembrane region" description="Helical" evidence="10">
    <location>
        <begin position="420"/>
        <end position="442"/>
    </location>
</feature>
<feature type="transmembrane region" description="Helical" evidence="10">
    <location>
        <begin position="286"/>
        <end position="304"/>
    </location>
</feature>
<evidence type="ECO:0000256" key="4">
    <source>
        <dbReference type="ARBA" id="ARBA00022989"/>
    </source>
</evidence>
<dbReference type="GO" id="GO:0015386">
    <property type="term" value="F:potassium:proton antiporter activity"/>
    <property type="evidence" value="ECO:0007669"/>
    <property type="project" value="TreeGrafter"/>
</dbReference>
<feature type="compositionally biased region" description="Basic and acidic residues" evidence="9">
    <location>
        <begin position="473"/>
        <end position="484"/>
    </location>
</feature>
<feature type="transmembrane region" description="Helical" evidence="10">
    <location>
        <begin position="391"/>
        <end position="408"/>
    </location>
</feature>
<keyword evidence="13" id="KW-1185">Reference proteome</keyword>
<name>A4VE01_TETTS</name>
<organism evidence="12 13">
    <name type="scientific">Tetrahymena thermophila (strain SB210)</name>
    <dbReference type="NCBI Taxonomy" id="312017"/>
    <lineage>
        <taxon>Eukaryota</taxon>
        <taxon>Sar</taxon>
        <taxon>Alveolata</taxon>
        <taxon>Ciliophora</taxon>
        <taxon>Intramacronucleata</taxon>
        <taxon>Oligohymenophorea</taxon>
        <taxon>Hymenostomatida</taxon>
        <taxon>Tetrahymenina</taxon>
        <taxon>Tetrahymenidae</taxon>
        <taxon>Tetrahymena</taxon>
    </lineage>
</organism>
<dbReference type="InParanoid" id="A4VE01"/>
<dbReference type="GO" id="GO:0098719">
    <property type="term" value="P:sodium ion import across plasma membrane"/>
    <property type="evidence" value="ECO:0007669"/>
    <property type="project" value="TreeGrafter"/>
</dbReference>
<evidence type="ECO:0000313" key="13">
    <source>
        <dbReference type="Proteomes" id="UP000009168"/>
    </source>
</evidence>
<keyword evidence="2" id="KW-0813">Transport</keyword>
<dbReference type="Gene3D" id="6.10.140.1330">
    <property type="match status" value="1"/>
</dbReference>
<keyword evidence="7 10" id="KW-0472">Membrane</keyword>
<dbReference type="InterPro" id="IPR006153">
    <property type="entry name" value="Cation/H_exchanger_TM"/>
</dbReference>
<dbReference type="InterPro" id="IPR018422">
    <property type="entry name" value="Cation/H_exchanger_CPA1"/>
</dbReference>
<keyword evidence="5" id="KW-0915">Sodium</keyword>
<evidence type="ECO:0000256" key="7">
    <source>
        <dbReference type="ARBA" id="ARBA00023136"/>
    </source>
</evidence>
<evidence type="ECO:0000256" key="1">
    <source>
        <dbReference type="ARBA" id="ARBA00004141"/>
    </source>
</evidence>
<dbReference type="OrthoDB" id="196264at2759"/>
<feature type="transmembrane region" description="Helical" evidence="10">
    <location>
        <begin position="234"/>
        <end position="255"/>
    </location>
</feature>
<evidence type="ECO:0000313" key="12">
    <source>
        <dbReference type="EMBL" id="EDK31758.2"/>
    </source>
</evidence>
<dbReference type="GO" id="GO:0015385">
    <property type="term" value="F:sodium:proton antiporter activity"/>
    <property type="evidence" value="ECO:0007669"/>
    <property type="project" value="InterPro"/>
</dbReference>
<dbReference type="EMBL" id="GG662708">
    <property type="protein sequence ID" value="EDK31758.2"/>
    <property type="molecule type" value="Genomic_DNA"/>
</dbReference>
<proteinExistence type="predicted"/>
<keyword evidence="3 10" id="KW-0812">Transmembrane</keyword>
<protein>
    <submittedName>
        <fullName evidence="12">Transporter, monovalent cation:proton antiporter-2 (CPA2) family protein</fullName>
    </submittedName>
</protein>
<gene>
    <name evidence="12" type="ORF">TTHERM_00515271</name>
</gene>
<feature type="transmembrane region" description="Helical" evidence="10">
    <location>
        <begin position="94"/>
        <end position="116"/>
    </location>
</feature>
<feature type="transmembrane region" description="Helical" evidence="10">
    <location>
        <begin position="262"/>
        <end position="280"/>
    </location>
</feature>
<dbReference type="GO" id="GO:0051453">
    <property type="term" value="P:regulation of intracellular pH"/>
    <property type="evidence" value="ECO:0007669"/>
    <property type="project" value="TreeGrafter"/>
</dbReference>
<feature type="transmembrane region" description="Helical" evidence="10">
    <location>
        <begin position="6"/>
        <end position="27"/>
    </location>
</feature>
<evidence type="ECO:0000256" key="5">
    <source>
        <dbReference type="ARBA" id="ARBA00023053"/>
    </source>
</evidence>
<comment type="subcellular location">
    <subcellularLocation>
        <location evidence="1">Membrane</location>
        <topology evidence="1">Multi-pass membrane protein</topology>
    </subcellularLocation>
</comment>
<evidence type="ECO:0000256" key="6">
    <source>
        <dbReference type="ARBA" id="ARBA00023065"/>
    </source>
</evidence>
<dbReference type="RefSeq" id="XP_001470776.2">
    <property type="nucleotide sequence ID" value="XM_001470726.2"/>
</dbReference>
<evidence type="ECO:0000259" key="11">
    <source>
        <dbReference type="Pfam" id="PF00999"/>
    </source>
</evidence>
<evidence type="ECO:0000256" key="2">
    <source>
        <dbReference type="ARBA" id="ARBA00022448"/>
    </source>
</evidence>
<dbReference type="Proteomes" id="UP000009168">
    <property type="component" value="Unassembled WGS sequence"/>
</dbReference>
<dbReference type="GO" id="GO:0005886">
    <property type="term" value="C:plasma membrane"/>
    <property type="evidence" value="ECO:0007669"/>
    <property type="project" value="TreeGrafter"/>
</dbReference>
<dbReference type="GeneID" id="7842899"/>
<dbReference type="KEGG" id="tet:TTHERM_00515271"/>
<dbReference type="PANTHER" id="PTHR10110:SF187">
    <property type="entry name" value="SODIUM_HYDROGEN EXCHANGER"/>
    <property type="match status" value="1"/>
</dbReference>
<feature type="domain" description="Cation/H+ exchanger transmembrane" evidence="11">
    <location>
        <begin position="21"/>
        <end position="447"/>
    </location>
</feature>
<keyword evidence="8" id="KW-0739">Sodium transport</keyword>
<evidence type="ECO:0000256" key="10">
    <source>
        <dbReference type="SAM" id="Phobius"/>
    </source>
</evidence>
<dbReference type="Pfam" id="PF00999">
    <property type="entry name" value="Na_H_Exchanger"/>
    <property type="match status" value="1"/>
</dbReference>
<dbReference type="eggNOG" id="KOG1965">
    <property type="taxonomic scope" value="Eukaryota"/>
</dbReference>
<dbReference type="PANTHER" id="PTHR10110">
    <property type="entry name" value="SODIUM/HYDROGEN EXCHANGER"/>
    <property type="match status" value="1"/>
</dbReference>
<feature type="transmembrane region" description="Helical" evidence="10">
    <location>
        <begin position="347"/>
        <end position="371"/>
    </location>
</feature>
<sequence>MIDMLGVALLLMSAILVIQSAVGSYFAHKKIRMLHESGVAILLGMILSAICKFCFDYSLKLNKQVFLYGFLPIIVFAEGFSLKKRYFFKNMMPIILYGLLGTIITMATTAILIQIVTEQELVYIQIPSSKNNDQNQDQDPDQDDYNSLSYPIQFAPKEILLFASAFSSKDSFMASTMVDHHSFPRIFHIIFGEGIVNDATALLLFDSFEQLVDEEKTIQWNILPNILLNFIKSLVISLSVGISFGVLCSLILKYLTFIQKTVIHEALIIFFCSFCSYSLIESMHLSGVVSLLFCGIVCGHFAFYNLSEKGMICCNYTFHIISSGAENCLFAYIGFTTFNTYDYAWSFSFIGFVLVFLLTSRILSVFMTSLITDLILRCFGKRYDVSFRDQIVLALTGMSRGVLGYILVQRLDTYNTQDDFYLVLQSTIVAIIVLTTFLFGLITPKIVDCCLVTPDPFRNSNSLFMNNQPIKTQENRQDSKAQHDEESDCEKGQNNVQQKEIEINQQSQKDIFKKQMKEYLLTKKPIDQSAVNKSYSLKFRQFYILKIKPFLIRDFFERYPILQQCKIYFKNDKFDIRRPEAQALDQILLHKSIEQRVATFQSNSINESPKSSIVMNIEQSQEENEINQIESIIIESFKEQQSLKEKQN</sequence>
<keyword evidence="4 10" id="KW-1133">Transmembrane helix</keyword>
<dbReference type="AlphaFoldDB" id="A4VE01"/>
<evidence type="ECO:0000256" key="3">
    <source>
        <dbReference type="ARBA" id="ARBA00022692"/>
    </source>
</evidence>
<evidence type="ECO:0000256" key="8">
    <source>
        <dbReference type="ARBA" id="ARBA00023201"/>
    </source>
</evidence>
<feature type="region of interest" description="Disordered" evidence="9">
    <location>
        <begin position="468"/>
        <end position="497"/>
    </location>
</feature>
<dbReference type="HOGENOM" id="CLU_757580_0_0_1"/>
<feature type="transmembrane region" description="Helical" evidence="10">
    <location>
        <begin position="39"/>
        <end position="59"/>
    </location>
</feature>
<keyword evidence="6" id="KW-0406">Ion transport</keyword>
<reference evidence="13" key="1">
    <citation type="journal article" date="2006" name="PLoS Biol.">
        <title>Macronuclear genome sequence of the ciliate Tetrahymena thermophila, a model eukaryote.</title>
        <authorList>
            <person name="Eisen J.A."/>
            <person name="Coyne R.S."/>
            <person name="Wu M."/>
            <person name="Wu D."/>
            <person name="Thiagarajan M."/>
            <person name="Wortman J.R."/>
            <person name="Badger J.H."/>
            <person name="Ren Q."/>
            <person name="Amedeo P."/>
            <person name="Jones K.M."/>
            <person name="Tallon L.J."/>
            <person name="Delcher A.L."/>
            <person name="Salzberg S.L."/>
            <person name="Silva J.C."/>
            <person name="Haas B.J."/>
            <person name="Majoros W.H."/>
            <person name="Farzad M."/>
            <person name="Carlton J.M."/>
            <person name="Smith R.K. Jr."/>
            <person name="Garg J."/>
            <person name="Pearlman R.E."/>
            <person name="Karrer K.M."/>
            <person name="Sun L."/>
            <person name="Manning G."/>
            <person name="Elde N.C."/>
            <person name="Turkewitz A.P."/>
            <person name="Asai D.J."/>
            <person name="Wilkes D.E."/>
            <person name="Wang Y."/>
            <person name="Cai H."/>
            <person name="Collins K."/>
            <person name="Stewart B.A."/>
            <person name="Lee S.R."/>
            <person name="Wilamowska K."/>
            <person name="Weinberg Z."/>
            <person name="Ruzzo W.L."/>
            <person name="Wloga D."/>
            <person name="Gaertig J."/>
            <person name="Frankel J."/>
            <person name="Tsao C.-C."/>
            <person name="Gorovsky M.A."/>
            <person name="Keeling P.J."/>
            <person name="Waller R.F."/>
            <person name="Patron N.J."/>
            <person name="Cherry J.M."/>
            <person name="Stover N.A."/>
            <person name="Krieger C.J."/>
            <person name="del Toro C."/>
            <person name="Ryder H.F."/>
            <person name="Williamson S.C."/>
            <person name="Barbeau R.A."/>
            <person name="Hamilton E.P."/>
            <person name="Orias E."/>
        </authorList>
    </citation>
    <scope>NUCLEOTIDE SEQUENCE [LARGE SCALE GENOMIC DNA]</scope>
    <source>
        <strain evidence="13">SB210</strain>
    </source>
</reference>